<evidence type="ECO:0000256" key="1">
    <source>
        <dbReference type="SAM" id="MobiDB-lite"/>
    </source>
</evidence>
<dbReference type="OrthoDB" id="9760293at2"/>
<proteinExistence type="predicted"/>
<dbReference type="EMBL" id="MLQS01000006">
    <property type="protein sequence ID" value="OIJ20870.1"/>
    <property type="molecule type" value="Genomic_DNA"/>
</dbReference>
<evidence type="ECO:0000313" key="2">
    <source>
        <dbReference type="EMBL" id="OIJ20870.1"/>
    </source>
</evidence>
<name>A0A1S2M8M0_9BACI</name>
<dbReference type="Proteomes" id="UP000180057">
    <property type="component" value="Unassembled WGS sequence"/>
</dbReference>
<protein>
    <submittedName>
        <fullName evidence="2">Uncharacterized protein</fullName>
    </submittedName>
</protein>
<feature type="region of interest" description="Disordered" evidence="1">
    <location>
        <begin position="31"/>
        <end position="59"/>
    </location>
</feature>
<organism evidence="2 3">
    <name type="scientific">Anaerobacillus alkalidiazotrophicus</name>
    <dbReference type="NCBI Taxonomy" id="472963"/>
    <lineage>
        <taxon>Bacteria</taxon>
        <taxon>Bacillati</taxon>
        <taxon>Bacillota</taxon>
        <taxon>Bacilli</taxon>
        <taxon>Bacillales</taxon>
        <taxon>Bacillaceae</taxon>
        <taxon>Anaerobacillus</taxon>
    </lineage>
</organism>
<accession>A0A1S2M8M0</accession>
<gene>
    <name evidence="2" type="ORF">BKP45_07825</name>
</gene>
<feature type="compositionally biased region" description="Basic and acidic residues" evidence="1">
    <location>
        <begin position="36"/>
        <end position="52"/>
    </location>
</feature>
<sequence length="59" mass="7142">MSTSRKEIQERMIEIFTNCDKRIWEKSCRRPLKNGTNEETKTEEAVKKDENMRYPSDPY</sequence>
<evidence type="ECO:0000313" key="3">
    <source>
        <dbReference type="Proteomes" id="UP000180057"/>
    </source>
</evidence>
<reference evidence="2 3" key="1">
    <citation type="submission" date="2016-10" db="EMBL/GenBank/DDBJ databases">
        <title>Draft genome sequences of four alkaliphilic bacteria belonging to the Anaerobacillus genus.</title>
        <authorList>
            <person name="Bassil N.M."/>
            <person name="Lloyd J.R."/>
        </authorList>
    </citation>
    <scope>NUCLEOTIDE SEQUENCE [LARGE SCALE GENOMIC DNA]</scope>
    <source>
        <strain evidence="2 3">DSM 22531</strain>
    </source>
</reference>
<keyword evidence="3" id="KW-1185">Reference proteome</keyword>
<dbReference type="AlphaFoldDB" id="A0A1S2M8M0"/>
<comment type="caution">
    <text evidence="2">The sequence shown here is derived from an EMBL/GenBank/DDBJ whole genome shotgun (WGS) entry which is preliminary data.</text>
</comment>